<evidence type="ECO:0000256" key="1">
    <source>
        <dbReference type="SAM" id="Phobius"/>
    </source>
</evidence>
<keyword evidence="1" id="KW-0812">Transmembrane</keyword>
<sequence length="62" mass="7099">MVSQKCINTRLPVFNTTGQKNPRKKCLINLLQWLVAFYFVKFLFPLPSTAADLDEGLNNNKV</sequence>
<dbReference type="EMBL" id="JXJN01017907">
    <property type="status" value="NOT_ANNOTATED_CDS"/>
    <property type="molecule type" value="Genomic_DNA"/>
</dbReference>
<organism evidence="2 3">
    <name type="scientific">Glossina palpalis gambiensis</name>
    <dbReference type="NCBI Taxonomy" id="67801"/>
    <lineage>
        <taxon>Eukaryota</taxon>
        <taxon>Metazoa</taxon>
        <taxon>Ecdysozoa</taxon>
        <taxon>Arthropoda</taxon>
        <taxon>Hexapoda</taxon>
        <taxon>Insecta</taxon>
        <taxon>Pterygota</taxon>
        <taxon>Neoptera</taxon>
        <taxon>Endopterygota</taxon>
        <taxon>Diptera</taxon>
        <taxon>Brachycera</taxon>
        <taxon>Muscomorpha</taxon>
        <taxon>Hippoboscoidea</taxon>
        <taxon>Glossinidae</taxon>
        <taxon>Glossina</taxon>
    </lineage>
</organism>
<name>A0A1B0BPG1_9MUSC</name>
<evidence type="ECO:0000313" key="2">
    <source>
        <dbReference type="EnsemblMetazoa" id="GPPI036398-PA"/>
    </source>
</evidence>
<dbReference type="Proteomes" id="UP000092460">
    <property type="component" value="Unassembled WGS sequence"/>
</dbReference>
<dbReference type="EnsemblMetazoa" id="GPPI036398-RA">
    <property type="protein sequence ID" value="GPPI036398-PA"/>
    <property type="gene ID" value="GPPI036398"/>
</dbReference>
<dbReference type="VEuPathDB" id="VectorBase:GPPI036398"/>
<accession>A0A1B0BPG1</accession>
<reference evidence="2" key="2">
    <citation type="submission" date="2020-05" db="UniProtKB">
        <authorList>
            <consortium name="EnsemblMetazoa"/>
        </authorList>
    </citation>
    <scope>IDENTIFICATION</scope>
    <source>
        <strain evidence="2">IAEA</strain>
    </source>
</reference>
<keyword evidence="1" id="KW-1133">Transmembrane helix</keyword>
<keyword evidence="1" id="KW-0472">Membrane</keyword>
<feature type="transmembrane region" description="Helical" evidence="1">
    <location>
        <begin position="26"/>
        <end position="44"/>
    </location>
</feature>
<evidence type="ECO:0000313" key="3">
    <source>
        <dbReference type="Proteomes" id="UP000092460"/>
    </source>
</evidence>
<proteinExistence type="predicted"/>
<protein>
    <submittedName>
        <fullName evidence="2">Uncharacterized protein</fullName>
    </submittedName>
</protein>
<dbReference type="AlphaFoldDB" id="A0A1B0BPG1"/>
<keyword evidence="3" id="KW-1185">Reference proteome</keyword>
<reference evidence="3" key="1">
    <citation type="submission" date="2015-01" db="EMBL/GenBank/DDBJ databases">
        <authorList>
            <person name="Aksoy S."/>
            <person name="Warren W."/>
            <person name="Wilson R.K."/>
        </authorList>
    </citation>
    <scope>NUCLEOTIDE SEQUENCE [LARGE SCALE GENOMIC DNA]</scope>
    <source>
        <strain evidence="3">IAEA</strain>
    </source>
</reference>